<organism evidence="3 4">
    <name type="scientific">Acropora cervicornis</name>
    <name type="common">Staghorn coral</name>
    <dbReference type="NCBI Taxonomy" id="6130"/>
    <lineage>
        <taxon>Eukaryota</taxon>
        <taxon>Metazoa</taxon>
        <taxon>Cnidaria</taxon>
        <taxon>Anthozoa</taxon>
        <taxon>Hexacorallia</taxon>
        <taxon>Scleractinia</taxon>
        <taxon>Astrocoeniina</taxon>
        <taxon>Acroporidae</taxon>
        <taxon>Acropora</taxon>
    </lineage>
</organism>
<evidence type="ECO:0000256" key="1">
    <source>
        <dbReference type="SAM" id="MobiDB-lite"/>
    </source>
</evidence>
<gene>
    <name evidence="3" type="ORF">P5673_010603</name>
</gene>
<dbReference type="Proteomes" id="UP001249851">
    <property type="component" value="Unassembled WGS sequence"/>
</dbReference>
<comment type="caution">
    <text evidence="3">The sequence shown here is derived from an EMBL/GenBank/DDBJ whole genome shotgun (WGS) entry which is preliminary data.</text>
</comment>
<feature type="region of interest" description="Disordered" evidence="1">
    <location>
        <begin position="126"/>
        <end position="149"/>
    </location>
</feature>
<protein>
    <submittedName>
        <fullName evidence="3">Uncharacterized protein</fullName>
    </submittedName>
</protein>
<reference evidence="3" key="2">
    <citation type="journal article" date="2023" name="Science">
        <title>Genomic signatures of disease resistance in endangered staghorn corals.</title>
        <authorList>
            <person name="Vollmer S.V."/>
            <person name="Selwyn J.D."/>
            <person name="Despard B.A."/>
            <person name="Roesel C.L."/>
        </authorList>
    </citation>
    <scope>NUCLEOTIDE SEQUENCE</scope>
    <source>
        <strain evidence="3">K2</strain>
    </source>
</reference>
<proteinExistence type="predicted"/>
<sequence>MCSQPFRVNPFLIVNSSAESRTRRTTSAKSILAMNLLDGMPILLIATWVLFCCCEVHSLEDPVRKQSNLYHDCLKTCTAEDENSEESQDSKDDSECLRQCLLSNKGNFTSTYPQARHISTTERPLSNLTTDSRNDCPGADDLKARPNEGIPGEVSALAVTFEQERQPGGGQLCIASATWIVPKGVNRSMTWRGYLVIWNFETETTEETHSGYMVNCKLLPKNQTNFKIKAKNGSKYPVRISITVIALPTDKDVFQLSNFEPAIKDLQKAYFLPHHDKEQFQVQSPKGIAIILLSGLTFCLIFVGVVNICVKQKNLPGYDIKVMPRSGTTEKETRKNSYGQEDQLIA</sequence>
<dbReference type="EMBL" id="JARQWQ010000019">
    <property type="protein sequence ID" value="KAK2565518.1"/>
    <property type="molecule type" value="Genomic_DNA"/>
</dbReference>
<dbReference type="AlphaFoldDB" id="A0AAD9V8S2"/>
<evidence type="ECO:0000313" key="4">
    <source>
        <dbReference type="Proteomes" id="UP001249851"/>
    </source>
</evidence>
<keyword evidence="2" id="KW-0812">Transmembrane</keyword>
<keyword evidence="2" id="KW-1133">Transmembrane helix</keyword>
<evidence type="ECO:0000313" key="3">
    <source>
        <dbReference type="EMBL" id="KAK2565518.1"/>
    </source>
</evidence>
<name>A0AAD9V8S2_ACRCE</name>
<keyword evidence="4" id="KW-1185">Reference proteome</keyword>
<feature type="transmembrane region" description="Helical" evidence="2">
    <location>
        <begin position="287"/>
        <end position="310"/>
    </location>
</feature>
<reference evidence="3" key="1">
    <citation type="journal article" date="2023" name="G3 (Bethesda)">
        <title>Whole genome assembly and annotation of the endangered Caribbean coral Acropora cervicornis.</title>
        <authorList>
            <person name="Selwyn J.D."/>
            <person name="Vollmer S.V."/>
        </authorList>
    </citation>
    <scope>NUCLEOTIDE SEQUENCE</scope>
    <source>
        <strain evidence="3">K2</strain>
    </source>
</reference>
<accession>A0AAD9V8S2</accession>
<evidence type="ECO:0000256" key="2">
    <source>
        <dbReference type="SAM" id="Phobius"/>
    </source>
</evidence>
<keyword evidence="2" id="KW-0472">Membrane</keyword>